<feature type="transmembrane region" description="Helical" evidence="9">
    <location>
        <begin position="433"/>
        <end position="455"/>
    </location>
</feature>
<keyword evidence="6 9" id="KW-0812">Transmembrane</keyword>
<evidence type="ECO:0000256" key="5">
    <source>
        <dbReference type="ARBA" id="ARBA00022597"/>
    </source>
</evidence>
<dbReference type="SUPFAM" id="SSF161098">
    <property type="entry name" value="MetI-like"/>
    <property type="match status" value="1"/>
</dbReference>
<evidence type="ECO:0000256" key="7">
    <source>
        <dbReference type="ARBA" id="ARBA00022989"/>
    </source>
</evidence>
<dbReference type="OrthoDB" id="3810889at2"/>
<feature type="transmembrane region" description="Helical" evidence="9">
    <location>
        <begin position="169"/>
        <end position="195"/>
    </location>
</feature>
<feature type="transmembrane region" description="Helical" evidence="9">
    <location>
        <begin position="321"/>
        <end position="346"/>
    </location>
</feature>
<feature type="transmembrane region" description="Helical" evidence="9">
    <location>
        <begin position="367"/>
        <end position="385"/>
    </location>
</feature>
<comment type="subcellular location">
    <subcellularLocation>
        <location evidence="1 9">Cell membrane</location>
        <topology evidence="1 9">Multi-pass membrane protein</topology>
    </subcellularLocation>
</comment>
<feature type="transmembrane region" description="Helical" evidence="9">
    <location>
        <begin position="272"/>
        <end position="293"/>
    </location>
</feature>
<dbReference type="RefSeq" id="WP_125964151.1">
    <property type="nucleotide sequence ID" value="NZ_QXGM01000004.1"/>
</dbReference>
<evidence type="ECO:0000256" key="10">
    <source>
        <dbReference type="RuleBase" id="RU367050"/>
    </source>
</evidence>
<evidence type="ECO:0000256" key="1">
    <source>
        <dbReference type="ARBA" id="ARBA00004651"/>
    </source>
</evidence>
<dbReference type="InterPro" id="IPR000515">
    <property type="entry name" value="MetI-like"/>
</dbReference>
<dbReference type="Proteomes" id="UP000287609">
    <property type="component" value="Unassembled WGS sequence"/>
</dbReference>
<sequence>MSATTLSPRAARKARRLGADYIPPSPYTLKNALTKGDVWTKLSILVFGLGNIMRKQIVKGLLLFAGEVLFILFMIFSGAYNLSMLPSLGDREQVQVKDADGFLHFEAGDNSVVLLLYGVATIAICLVFVAWWVMSIRSAYKAQCEAKTEGHASTLVDDLKALLNQRASATLMFLPILGILTFTVLPLIFMISMAFTNYDHNHLVLFDWDGFAAFKEVFFNSSSTVNGKLFLSVLSWTLVWAFFATFLNFFFGLFLAMILNRRTTRGKNVWRAIFSMSIAVPQFVSLLVMSQMLQPDGAINRLLKNWGLIETSLPFLTDATWARVTVIIVNLWVGIPYTIMQVTGILQNIPVDLYEAARIDGANWWQTFTKITMPYIFFVLTPYLITTFTGNVNNFNVIFLLTKGDPTPTDASAGKTDLLITWLYKLTVDKNDYNLGAVIGILTFIVLAIVSLITYRSSGSYKNEEGFR</sequence>
<name>A0A430FKV9_9BIFI</name>
<comment type="function">
    <text evidence="10">Part of the ABC transporter complex MalEFGK involved in maltose/maltodextrin import. Probably responsible for the translocation of the substrate across the membrane.</text>
</comment>
<dbReference type="EMBL" id="QXGM01000004">
    <property type="protein sequence ID" value="RSX53392.1"/>
    <property type="molecule type" value="Genomic_DNA"/>
</dbReference>
<proteinExistence type="inferred from homology"/>
<dbReference type="Gene3D" id="1.10.3720.10">
    <property type="entry name" value="MetI-like"/>
    <property type="match status" value="1"/>
</dbReference>
<comment type="caution">
    <text evidence="12">The sequence shown here is derived from an EMBL/GenBank/DDBJ whole genome shotgun (WGS) entry which is preliminary data.</text>
</comment>
<feature type="domain" description="ABC transmembrane type-1" evidence="11">
    <location>
        <begin position="234"/>
        <end position="454"/>
    </location>
</feature>
<evidence type="ECO:0000259" key="11">
    <source>
        <dbReference type="PROSITE" id="PS50928"/>
    </source>
</evidence>
<dbReference type="CDD" id="cd06261">
    <property type="entry name" value="TM_PBP2"/>
    <property type="match status" value="1"/>
</dbReference>
<evidence type="ECO:0000256" key="2">
    <source>
        <dbReference type="ARBA" id="ARBA00009047"/>
    </source>
</evidence>
<keyword evidence="13" id="KW-1185">Reference proteome</keyword>
<feature type="transmembrane region" description="Helical" evidence="9">
    <location>
        <begin position="238"/>
        <end position="260"/>
    </location>
</feature>
<keyword evidence="4 10" id="KW-1003">Cell membrane</keyword>
<dbReference type="PANTHER" id="PTHR47314">
    <property type="entry name" value="MALTOSE/MALTODEXTRIN TRANSPORT SYSTEM PERMEASE PROTEIN MALF"/>
    <property type="match status" value="1"/>
</dbReference>
<dbReference type="GO" id="GO:0015423">
    <property type="term" value="F:ABC-type maltose transporter activity"/>
    <property type="evidence" value="ECO:0007669"/>
    <property type="project" value="TreeGrafter"/>
</dbReference>
<evidence type="ECO:0000256" key="9">
    <source>
        <dbReference type="RuleBase" id="RU363032"/>
    </source>
</evidence>
<organism evidence="12 13">
    <name type="scientific">Bifidobacterium dolichotidis</name>
    <dbReference type="NCBI Taxonomy" id="2306976"/>
    <lineage>
        <taxon>Bacteria</taxon>
        <taxon>Bacillati</taxon>
        <taxon>Actinomycetota</taxon>
        <taxon>Actinomycetes</taxon>
        <taxon>Bifidobacteriales</taxon>
        <taxon>Bifidobacteriaceae</taxon>
        <taxon>Bifidobacterium</taxon>
    </lineage>
</organism>
<reference evidence="12 13" key="1">
    <citation type="submission" date="2018-09" db="EMBL/GenBank/DDBJ databases">
        <title>Characterization of the phylogenetic diversity of five novel species belonging to the genus Bifidobacterium.</title>
        <authorList>
            <person name="Lugli G.A."/>
            <person name="Duranti S."/>
            <person name="Milani C."/>
        </authorList>
    </citation>
    <scope>NUCLEOTIDE SEQUENCE [LARGE SCALE GENOMIC DNA]</scope>
    <source>
        <strain evidence="12 13">2036B</strain>
    </source>
</reference>
<dbReference type="AlphaFoldDB" id="A0A430FKV9"/>
<evidence type="ECO:0000256" key="6">
    <source>
        <dbReference type="ARBA" id="ARBA00022692"/>
    </source>
</evidence>
<keyword evidence="3 9" id="KW-0813">Transport</keyword>
<protein>
    <recommendedName>
        <fullName evidence="10">Maltose/maltodextrin transport system permease protein</fullName>
    </recommendedName>
</protein>
<keyword evidence="5 10" id="KW-0762">Sugar transport</keyword>
<evidence type="ECO:0000256" key="8">
    <source>
        <dbReference type="ARBA" id="ARBA00023136"/>
    </source>
</evidence>
<dbReference type="InterPro" id="IPR035906">
    <property type="entry name" value="MetI-like_sf"/>
</dbReference>
<keyword evidence="8 9" id="KW-0472">Membrane</keyword>
<dbReference type="Pfam" id="PF00528">
    <property type="entry name" value="BPD_transp_1"/>
    <property type="match status" value="1"/>
</dbReference>
<dbReference type="SUPFAM" id="SSF160964">
    <property type="entry name" value="MalF N-terminal region-like"/>
    <property type="match status" value="1"/>
</dbReference>
<feature type="transmembrane region" description="Helical" evidence="9">
    <location>
        <begin position="61"/>
        <end position="80"/>
    </location>
</feature>
<comment type="similarity">
    <text evidence="2 10">Belongs to the binding-protein-dependent transport system permease family. MalFG subfamily.</text>
</comment>
<accession>A0A430FKV9</accession>
<gene>
    <name evidence="12" type="ORF">D2E26_1434</name>
</gene>
<evidence type="ECO:0000313" key="12">
    <source>
        <dbReference type="EMBL" id="RSX53392.1"/>
    </source>
</evidence>
<feature type="transmembrane region" description="Helical" evidence="9">
    <location>
        <begin position="112"/>
        <end position="133"/>
    </location>
</feature>
<keyword evidence="7 9" id="KW-1133">Transmembrane helix</keyword>
<dbReference type="GO" id="GO:0042956">
    <property type="term" value="P:maltodextrin transmembrane transport"/>
    <property type="evidence" value="ECO:0007669"/>
    <property type="project" value="TreeGrafter"/>
</dbReference>
<dbReference type="PANTHER" id="PTHR47314:SF1">
    <property type="entry name" value="MALTOSE_MALTODEXTRIN TRANSPORT SYSTEM PERMEASE PROTEIN MALF"/>
    <property type="match status" value="1"/>
</dbReference>
<evidence type="ECO:0000313" key="13">
    <source>
        <dbReference type="Proteomes" id="UP000287609"/>
    </source>
</evidence>
<evidence type="ECO:0000256" key="4">
    <source>
        <dbReference type="ARBA" id="ARBA00022475"/>
    </source>
</evidence>
<dbReference type="GO" id="GO:1990060">
    <property type="term" value="C:maltose transport complex"/>
    <property type="evidence" value="ECO:0007669"/>
    <property type="project" value="TreeGrafter"/>
</dbReference>
<dbReference type="PROSITE" id="PS50928">
    <property type="entry name" value="ABC_TM1"/>
    <property type="match status" value="1"/>
</dbReference>
<evidence type="ECO:0000256" key="3">
    <source>
        <dbReference type="ARBA" id="ARBA00022448"/>
    </source>
</evidence>